<feature type="region of interest" description="Disordered" evidence="1">
    <location>
        <begin position="457"/>
        <end position="531"/>
    </location>
</feature>
<organism evidence="2 3">
    <name type="scientific">Vitis vinifera</name>
    <name type="common">Grape</name>
    <dbReference type="NCBI Taxonomy" id="29760"/>
    <lineage>
        <taxon>Eukaryota</taxon>
        <taxon>Viridiplantae</taxon>
        <taxon>Streptophyta</taxon>
        <taxon>Embryophyta</taxon>
        <taxon>Tracheophyta</taxon>
        <taxon>Spermatophyta</taxon>
        <taxon>Magnoliopsida</taxon>
        <taxon>eudicotyledons</taxon>
        <taxon>Gunneridae</taxon>
        <taxon>Pentapetalae</taxon>
        <taxon>rosids</taxon>
        <taxon>Vitales</taxon>
        <taxon>Vitaceae</taxon>
        <taxon>Viteae</taxon>
        <taxon>Vitis</taxon>
    </lineage>
</organism>
<proteinExistence type="predicted"/>
<comment type="caution">
    <text evidence="2">The sequence shown here is derived from an EMBL/GenBank/DDBJ whole genome shotgun (WGS) entry which is preliminary data.</text>
</comment>
<accession>A0A438HMB8</accession>
<gene>
    <name evidence="2" type="ORF">CK203_037499</name>
</gene>
<dbReference type="AlphaFoldDB" id="A0A438HMB8"/>
<protein>
    <submittedName>
        <fullName evidence="2">Uncharacterized protein</fullName>
    </submittedName>
</protein>
<evidence type="ECO:0000256" key="1">
    <source>
        <dbReference type="SAM" id="MobiDB-lite"/>
    </source>
</evidence>
<feature type="compositionally biased region" description="Basic and acidic residues" evidence="1">
    <location>
        <begin position="115"/>
        <end position="126"/>
    </location>
</feature>
<feature type="compositionally biased region" description="Basic residues" evidence="1">
    <location>
        <begin position="384"/>
        <end position="394"/>
    </location>
</feature>
<evidence type="ECO:0000313" key="3">
    <source>
        <dbReference type="Proteomes" id="UP000288805"/>
    </source>
</evidence>
<feature type="region of interest" description="Disordered" evidence="1">
    <location>
        <begin position="376"/>
        <end position="397"/>
    </location>
</feature>
<dbReference type="Proteomes" id="UP000288805">
    <property type="component" value="Unassembled WGS sequence"/>
</dbReference>
<sequence>MERVETGGIAERLVEVMVGFFGIGGLKEETNQLEAQLFSLEGAFSGIPFNVLLTCLFCSGYAVSCFVHFSTSGISIHILFLAHIFRFALDNWSKWLWDVKSSPIVQKMTTESHGKILGERPPERGSRNATSSVDSTNKWPWALTLKFHGGLGSMQSICMSNNANTTVAFGSIGGDGLVILSLQFKYSLFVEFEGYISIGEFIIHEVESWSISGHEDGSPLIWESQVAIIEKLISTLGIDRVVAVLLRILGLSNNFSGCSTPAPTVPSTQNGEDVNSNKTFLNAKQGFLSLLCKPKDPFSVKPLGRCLEYACESDSLLVMPNKLLRGHPVSNVGDLSIQASQSLGLLLNQLRSILVLCHQTLLIQGINLPLTYRTAKEPPSETRARKKRKFRSGGHRASVPEMKDTVHAAHEHATTSHYSLIYLRKASKVVKEGEKGRVLRLGNEWPRNMNVMANGWGSREESRLAHRRVPTTPKPEENSPPLSAIDQSDYQTVDAKALAFPGNPEQITGSKRVHRKAGESSIGGRDQLEGV</sequence>
<dbReference type="EMBL" id="QGNW01000202">
    <property type="protein sequence ID" value="RVW85630.1"/>
    <property type="molecule type" value="Genomic_DNA"/>
</dbReference>
<feature type="region of interest" description="Disordered" evidence="1">
    <location>
        <begin position="115"/>
        <end position="134"/>
    </location>
</feature>
<reference evidence="2 3" key="1">
    <citation type="journal article" date="2018" name="PLoS Genet.">
        <title>Population sequencing reveals clonal diversity and ancestral inbreeding in the grapevine cultivar Chardonnay.</title>
        <authorList>
            <person name="Roach M.J."/>
            <person name="Johnson D.L."/>
            <person name="Bohlmann J."/>
            <person name="van Vuuren H.J."/>
            <person name="Jones S.J."/>
            <person name="Pretorius I.S."/>
            <person name="Schmidt S.A."/>
            <person name="Borneman A.R."/>
        </authorList>
    </citation>
    <scope>NUCLEOTIDE SEQUENCE [LARGE SCALE GENOMIC DNA]</scope>
    <source>
        <strain evidence="3">cv. Chardonnay</strain>
        <tissue evidence="2">Leaf</tissue>
    </source>
</reference>
<name>A0A438HMB8_VITVI</name>
<evidence type="ECO:0000313" key="2">
    <source>
        <dbReference type="EMBL" id="RVW85630.1"/>
    </source>
</evidence>